<sequence length="209" mass="24708">MTKVSDNMGRMSERLGQDIKQSIFKLDDNVDDNIPLRVMLLLMDEVFDLKERNQWLRRNIKNLLQQLIRATYGDTINRKIVDHVDFLTAPEQVADYVKRFRDSFWPNGILAETPPRRDRNIRMRTRVAAKTNLLGIMPDELKHIIGAETMRLGVLRVFEMFQQQQLNRRLVYVLLEGLLETTFPRCQLPELFIKLHSRSPRTHARAPRR</sequence>
<feature type="domain" description="Sorting nexin C-terminal" evidence="1">
    <location>
        <begin position="55"/>
        <end position="164"/>
    </location>
</feature>
<dbReference type="InterPro" id="IPR013937">
    <property type="entry name" value="Sorting_nexin_C"/>
</dbReference>
<keyword evidence="3" id="KW-1185">Reference proteome</keyword>
<dbReference type="EMBL" id="JAINUG010000361">
    <property type="protein sequence ID" value="KAJ8377203.1"/>
    <property type="molecule type" value="Genomic_DNA"/>
</dbReference>
<protein>
    <recommendedName>
        <fullName evidence="1">Sorting nexin C-terminal domain-containing protein</fullName>
    </recommendedName>
</protein>
<dbReference type="PANTHER" id="PTHR22775:SF3">
    <property type="entry name" value="SORTING NEXIN-13"/>
    <property type="match status" value="1"/>
</dbReference>
<gene>
    <name evidence="2" type="ORF">AAFF_G00264980</name>
</gene>
<evidence type="ECO:0000259" key="1">
    <source>
        <dbReference type="Pfam" id="PF08628"/>
    </source>
</evidence>
<organism evidence="2 3">
    <name type="scientific">Aldrovandia affinis</name>
    <dbReference type="NCBI Taxonomy" id="143900"/>
    <lineage>
        <taxon>Eukaryota</taxon>
        <taxon>Metazoa</taxon>
        <taxon>Chordata</taxon>
        <taxon>Craniata</taxon>
        <taxon>Vertebrata</taxon>
        <taxon>Euteleostomi</taxon>
        <taxon>Actinopterygii</taxon>
        <taxon>Neopterygii</taxon>
        <taxon>Teleostei</taxon>
        <taxon>Notacanthiformes</taxon>
        <taxon>Halosauridae</taxon>
        <taxon>Aldrovandia</taxon>
    </lineage>
</organism>
<comment type="caution">
    <text evidence="2">The sequence shown here is derived from an EMBL/GenBank/DDBJ whole genome shotgun (WGS) entry which is preliminary data.</text>
</comment>
<dbReference type="GO" id="GO:0005769">
    <property type="term" value="C:early endosome"/>
    <property type="evidence" value="ECO:0007669"/>
    <property type="project" value="TreeGrafter"/>
</dbReference>
<proteinExistence type="predicted"/>
<evidence type="ECO:0000313" key="2">
    <source>
        <dbReference type="EMBL" id="KAJ8377203.1"/>
    </source>
</evidence>
<accession>A0AAD7RBQ8</accession>
<evidence type="ECO:0000313" key="3">
    <source>
        <dbReference type="Proteomes" id="UP001221898"/>
    </source>
</evidence>
<name>A0AAD7RBQ8_9TELE</name>
<dbReference type="Pfam" id="PF08628">
    <property type="entry name" value="Nexin_C"/>
    <property type="match status" value="1"/>
</dbReference>
<dbReference type="PANTHER" id="PTHR22775">
    <property type="entry name" value="SORTING NEXIN"/>
    <property type="match status" value="1"/>
</dbReference>
<reference evidence="2" key="1">
    <citation type="journal article" date="2023" name="Science">
        <title>Genome structures resolve the early diversification of teleost fishes.</title>
        <authorList>
            <person name="Parey E."/>
            <person name="Louis A."/>
            <person name="Montfort J."/>
            <person name="Bouchez O."/>
            <person name="Roques C."/>
            <person name="Iampietro C."/>
            <person name="Lluch J."/>
            <person name="Castinel A."/>
            <person name="Donnadieu C."/>
            <person name="Desvignes T."/>
            <person name="Floi Bucao C."/>
            <person name="Jouanno E."/>
            <person name="Wen M."/>
            <person name="Mejri S."/>
            <person name="Dirks R."/>
            <person name="Jansen H."/>
            <person name="Henkel C."/>
            <person name="Chen W.J."/>
            <person name="Zahm M."/>
            <person name="Cabau C."/>
            <person name="Klopp C."/>
            <person name="Thompson A.W."/>
            <person name="Robinson-Rechavi M."/>
            <person name="Braasch I."/>
            <person name="Lecointre G."/>
            <person name="Bobe J."/>
            <person name="Postlethwait J.H."/>
            <person name="Berthelot C."/>
            <person name="Roest Crollius H."/>
            <person name="Guiguen Y."/>
        </authorList>
    </citation>
    <scope>NUCLEOTIDE SEQUENCE</scope>
    <source>
        <strain evidence="2">NC1722</strain>
    </source>
</reference>
<dbReference type="Proteomes" id="UP001221898">
    <property type="component" value="Unassembled WGS sequence"/>
</dbReference>
<dbReference type="AlphaFoldDB" id="A0AAD7RBQ8"/>
<dbReference type="GO" id="GO:0035091">
    <property type="term" value="F:phosphatidylinositol binding"/>
    <property type="evidence" value="ECO:0007669"/>
    <property type="project" value="TreeGrafter"/>
</dbReference>